<sequence>MSAEALSLNFTTGLFKIKSWILMACYCSGQGELA</sequence>
<name>A0A4R7B188_9NEIS</name>
<comment type="caution">
    <text evidence="1">The sequence shown here is derived from an EMBL/GenBank/DDBJ whole genome shotgun (WGS) entry which is preliminary data.</text>
</comment>
<reference evidence="1 2" key="1">
    <citation type="submission" date="2019-03" db="EMBL/GenBank/DDBJ databases">
        <title>Genomic Encyclopedia of Type Strains, Phase III (KMG-III): the genomes of soil and plant-associated and newly described type strains.</title>
        <authorList>
            <person name="Whitman W."/>
        </authorList>
    </citation>
    <scope>NUCLEOTIDE SEQUENCE [LARGE SCALE GENOMIC DNA]</scope>
    <source>
        <strain evidence="1 2">CECT 8976</strain>
    </source>
</reference>
<dbReference type="Proteomes" id="UP000295611">
    <property type="component" value="Unassembled WGS sequence"/>
</dbReference>
<keyword evidence="2" id="KW-1185">Reference proteome</keyword>
<protein>
    <submittedName>
        <fullName evidence="1">Uncharacterized protein</fullName>
    </submittedName>
</protein>
<organism evidence="1 2">
    <name type="scientific">Paludibacterium purpuratum</name>
    <dbReference type="NCBI Taxonomy" id="1144873"/>
    <lineage>
        <taxon>Bacteria</taxon>
        <taxon>Pseudomonadati</taxon>
        <taxon>Pseudomonadota</taxon>
        <taxon>Betaproteobacteria</taxon>
        <taxon>Neisseriales</taxon>
        <taxon>Chromobacteriaceae</taxon>
        <taxon>Paludibacterium</taxon>
    </lineage>
</organism>
<dbReference type="EMBL" id="SNZP01000014">
    <property type="protein sequence ID" value="TDR73241.1"/>
    <property type="molecule type" value="Genomic_DNA"/>
</dbReference>
<gene>
    <name evidence="1" type="ORF">DFP86_1142</name>
</gene>
<evidence type="ECO:0000313" key="2">
    <source>
        <dbReference type="Proteomes" id="UP000295611"/>
    </source>
</evidence>
<accession>A0A4R7B188</accession>
<evidence type="ECO:0000313" key="1">
    <source>
        <dbReference type="EMBL" id="TDR73241.1"/>
    </source>
</evidence>
<dbReference type="AlphaFoldDB" id="A0A4R7B188"/>
<proteinExistence type="predicted"/>